<feature type="domain" description="HTH cro/C1-type" evidence="2">
    <location>
        <begin position="70"/>
        <end position="125"/>
    </location>
</feature>
<dbReference type="EMBL" id="JAERRK010000009">
    <property type="protein sequence ID" value="MBL1084205.1"/>
    <property type="molecule type" value="Genomic_DNA"/>
</dbReference>
<dbReference type="Pfam" id="PF01381">
    <property type="entry name" value="HTH_3"/>
    <property type="match status" value="1"/>
</dbReference>
<evidence type="ECO:0000313" key="4">
    <source>
        <dbReference type="Proteomes" id="UP000661858"/>
    </source>
</evidence>
<evidence type="ECO:0000256" key="1">
    <source>
        <dbReference type="SAM" id="MobiDB-lite"/>
    </source>
</evidence>
<comment type="caution">
    <text evidence="3">The sequence shown here is derived from an EMBL/GenBank/DDBJ whole genome shotgun (WGS) entry which is preliminary data.</text>
</comment>
<organism evidence="3 4">
    <name type="scientific">Streptomyces actinomycinicus</name>
    <dbReference type="NCBI Taxonomy" id="1695166"/>
    <lineage>
        <taxon>Bacteria</taxon>
        <taxon>Bacillati</taxon>
        <taxon>Actinomycetota</taxon>
        <taxon>Actinomycetes</taxon>
        <taxon>Kitasatosporales</taxon>
        <taxon>Streptomycetaceae</taxon>
        <taxon>Streptomyces</taxon>
    </lineage>
</organism>
<dbReference type="SMART" id="SM00530">
    <property type="entry name" value="HTH_XRE"/>
    <property type="match status" value="1"/>
</dbReference>
<name>A0A937JN48_9ACTN</name>
<dbReference type="PROSITE" id="PS50943">
    <property type="entry name" value="HTH_CROC1"/>
    <property type="match status" value="1"/>
</dbReference>
<protein>
    <submittedName>
        <fullName evidence="3">Helix-turn-helix domain-containing protein</fullName>
    </submittedName>
</protein>
<dbReference type="GO" id="GO:0003677">
    <property type="term" value="F:DNA binding"/>
    <property type="evidence" value="ECO:0007669"/>
    <property type="project" value="InterPro"/>
</dbReference>
<dbReference type="RefSeq" id="WP_201837409.1">
    <property type="nucleotide sequence ID" value="NZ_JAERRK010000009.1"/>
</dbReference>
<feature type="region of interest" description="Disordered" evidence="1">
    <location>
        <begin position="132"/>
        <end position="152"/>
    </location>
</feature>
<gene>
    <name evidence="3" type="ORF">JK359_19915</name>
</gene>
<sequence>MISTDRQLKVMEEKLRHAQKSVKDTTGIEREVLHDLVEEMELEIAEYRKIQKGEETIFTVSGVPDLAIALIKARIAKGWTQAELARQLDKQEQAVQRDEAGGYERATLTRLADVADALGYRLRGVLEPAQPREPLDISDLGLPNAPSGPGEK</sequence>
<dbReference type="CDD" id="cd00093">
    <property type="entry name" value="HTH_XRE"/>
    <property type="match status" value="1"/>
</dbReference>
<accession>A0A937JN48</accession>
<dbReference type="Proteomes" id="UP000661858">
    <property type="component" value="Unassembled WGS sequence"/>
</dbReference>
<dbReference type="InterPro" id="IPR001387">
    <property type="entry name" value="Cro/C1-type_HTH"/>
</dbReference>
<proteinExistence type="predicted"/>
<dbReference type="SUPFAM" id="SSF47413">
    <property type="entry name" value="lambda repressor-like DNA-binding domains"/>
    <property type="match status" value="1"/>
</dbReference>
<dbReference type="InterPro" id="IPR010982">
    <property type="entry name" value="Lambda_DNA-bd_dom_sf"/>
</dbReference>
<evidence type="ECO:0000259" key="2">
    <source>
        <dbReference type="PROSITE" id="PS50943"/>
    </source>
</evidence>
<reference evidence="3" key="1">
    <citation type="submission" date="2021-01" db="EMBL/GenBank/DDBJ databases">
        <title>WGS of actinomycetes isolated from Thailand.</title>
        <authorList>
            <person name="Thawai C."/>
        </authorList>
    </citation>
    <scope>NUCLEOTIDE SEQUENCE</scope>
    <source>
        <strain evidence="3">RCU-197</strain>
    </source>
</reference>
<evidence type="ECO:0000313" key="3">
    <source>
        <dbReference type="EMBL" id="MBL1084205.1"/>
    </source>
</evidence>
<dbReference type="Gene3D" id="1.10.260.40">
    <property type="entry name" value="lambda repressor-like DNA-binding domains"/>
    <property type="match status" value="1"/>
</dbReference>
<keyword evidence="4" id="KW-1185">Reference proteome</keyword>
<dbReference type="AlphaFoldDB" id="A0A937JN48"/>